<reference evidence="1" key="1">
    <citation type="journal article" date="2014" name="Front. Microbiol.">
        <title>High frequency of phylogenetically diverse reductive dehalogenase-homologous genes in deep subseafloor sedimentary metagenomes.</title>
        <authorList>
            <person name="Kawai M."/>
            <person name="Futagami T."/>
            <person name="Toyoda A."/>
            <person name="Takaki Y."/>
            <person name="Nishi S."/>
            <person name="Hori S."/>
            <person name="Arai W."/>
            <person name="Tsubouchi T."/>
            <person name="Morono Y."/>
            <person name="Uchiyama I."/>
            <person name="Ito T."/>
            <person name="Fujiyama A."/>
            <person name="Inagaki F."/>
            <person name="Takami H."/>
        </authorList>
    </citation>
    <scope>NUCLEOTIDE SEQUENCE</scope>
    <source>
        <strain evidence="1">Expedition CK06-06</strain>
    </source>
</reference>
<accession>X0X4D7</accession>
<dbReference type="EMBL" id="BARS01041977">
    <property type="protein sequence ID" value="GAG38079.1"/>
    <property type="molecule type" value="Genomic_DNA"/>
</dbReference>
<comment type="caution">
    <text evidence="1">The sequence shown here is derived from an EMBL/GenBank/DDBJ whole genome shotgun (WGS) entry which is preliminary data.</text>
</comment>
<feature type="non-terminal residue" evidence="1">
    <location>
        <position position="63"/>
    </location>
</feature>
<evidence type="ECO:0000313" key="1">
    <source>
        <dbReference type="EMBL" id="GAG38079.1"/>
    </source>
</evidence>
<proteinExistence type="predicted"/>
<protein>
    <submittedName>
        <fullName evidence="1">Uncharacterized protein</fullName>
    </submittedName>
</protein>
<sequence length="63" mass="6414">MKFNFRKISTVMASVVMVCSTMGMAAAANFPNPFVVGGAADVAIVYGTGTGVNSLDLVQAGNI</sequence>
<name>X0X4D7_9ZZZZ</name>
<gene>
    <name evidence="1" type="ORF">S01H1_63749</name>
</gene>
<dbReference type="AlphaFoldDB" id="X0X4D7"/>
<organism evidence="1">
    <name type="scientific">marine sediment metagenome</name>
    <dbReference type="NCBI Taxonomy" id="412755"/>
    <lineage>
        <taxon>unclassified sequences</taxon>
        <taxon>metagenomes</taxon>
        <taxon>ecological metagenomes</taxon>
    </lineage>
</organism>